<feature type="transmembrane region" description="Helical" evidence="6">
    <location>
        <begin position="295"/>
        <end position="318"/>
    </location>
</feature>
<keyword evidence="8" id="KW-1185">Reference proteome</keyword>
<dbReference type="GO" id="GO:0005886">
    <property type="term" value="C:plasma membrane"/>
    <property type="evidence" value="ECO:0007669"/>
    <property type="project" value="UniProtKB-SubCell"/>
</dbReference>
<evidence type="ECO:0000313" key="7">
    <source>
        <dbReference type="EMBL" id="SHH29023.1"/>
    </source>
</evidence>
<accession>A0A1M5RT82</accession>
<evidence type="ECO:0000256" key="2">
    <source>
        <dbReference type="ARBA" id="ARBA00022475"/>
    </source>
</evidence>
<feature type="transmembrane region" description="Helical" evidence="6">
    <location>
        <begin position="146"/>
        <end position="166"/>
    </location>
</feature>
<keyword evidence="5 6" id="KW-0472">Membrane</keyword>
<dbReference type="RefSeq" id="WP_067659057.1">
    <property type="nucleotide sequence ID" value="NZ_FQXG01000002.1"/>
</dbReference>
<dbReference type="EMBL" id="FQXG01000002">
    <property type="protein sequence ID" value="SHH29023.1"/>
    <property type="molecule type" value="Genomic_DNA"/>
</dbReference>
<dbReference type="STRING" id="299255.SAMN02745129_1727"/>
<sequence>MSASLGQIGGYTLLTVLQKGIGLLVLPVTASHLSLATFGVLEGLVLLMVLLCLLEASAGALPRLFVEARGQTGVLLGAALQLSTLAAILLALAAWWVLQGLGLPLYGSVTPLQATLVALVVALNVLLQPLLIWLRIRERMGAFARVVLSQCLAQAGTTLTLLQLGWGLDGVLWASVLGHGIALVLALHGCWGQWHWPGRSPRSAVKTPTPSHWHGRILCYQACLVLASLGVFALHGLDRLLLGQWLGPQSLAQLAILFKVAEAVALLFAGAELWWQPKRFQVLKQAQGPHQVVQVHLWMLVGLLALAAMALLSAPWVLPYVLPAEYLDGLGWLPLLMTALLLKLATSVLDLGCYLPARPTGLAWINGASALLALTLYLVLIPALGILGLFVTLNLVYGLRLALCVWLSQRLCPLPYPWRRTALFSTFAVGLLLWQPGVLLALLSGLILAVLLGGQRQSTLGGEA</sequence>
<organism evidence="7 8">
    <name type="scientific">Ferrimonas marina</name>
    <dbReference type="NCBI Taxonomy" id="299255"/>
    <lineage>
        <taxon>Bacteria</taxon>
        <taxon>Pseudomonadati</taxon>
        <taxon>Pseudomonadota</taxon>
        <taxon>Gammaproteobacteria</taxon>
        <taxon>Alteromonadales</taxon>
        <taxon>Ferrimonadaceae</taxon>
        <taxon>Ferrimonas</taxon>
    </lineage>
</organism>
<reference evidence="7 8" key="1">
    <citation type="submission" date="2016-11" db="EMBL/GenBank/DDBJ databases">
        <authorList>
            <person name="Jaros S."/>
            <person name="Januszkiewicz K."/>
            <person name="Wedrychowicz H."/>
        </authorList>
    </citation>
    <scope>NUCLEOTIDE SEQUENCE [LARGE SCALE GENOMIC DNA]</scope>
    <source>
        <strain evidence="7 8">DSM 16917</strain>
    </source>
</reference>
<keyword evidence="2" id="KW-1003">Cell membrane</keyword>
<evidence type="ECO:0000256" key="3">
    <source>
        <dbReference type="ARBA" id="ARBA00022692"/>
    </source>
</evidence>
<dbReference type="InterPro" id="IPR050833">
    <property type="entry name" value="Poly_Biosynth_Transport"/>
</dbReference>
<feature type="transmembrane region" description="Helical" evidence="6">
    <location>
        <begin position="256"/>
        <end position="275"/>
    </location>
</feature>
<dbReference type="PANTHER" id="PTHR30250:SF11">
    <property type="entry name" value="O-ANTIGEN TRANSPORTER-RELATED"/>
    <property type="match status" value="1"/>
</dbReference>
<feature type="transmembrane region" description="Helical" evidence="6">
    <location>
        <begin position="361"/>
        <end position="380"/>
    </location>
</feature>
<evidence type="ECO:0000256" key="6">
    <source>
        <dbReference type="SAM" id="Phobius"/>
    </source>
</evidence>
<gene>
    <name evidence="7" type="ORF">SAMN02745129_1727</name>
</gene>
<feature type="transmembrane region" description="Helical" evidence="6">
    <location>
        <begin position="74"/>
        <end position="98"/>
    </location>
</feature>
<feature type="transmembrane region" description="Helical" evidence="6">
    <location>
        <begin position="172"/>
        <end position="196"/>
    </location>
</feature>
<keyword evidence="4 6" id="KW-1133">Transmembrane helix</keyword>
<feature type="transmembrane region" description="Helical" evidence="6">
    <location>
        <begin position="110"/>
        <end position="134"/>
    </location>
</feature>
<feature type="transmembrane region" description="Helical" evidence="6">
    <location>
        <begin position="330"/>
        <end position="349"/>
    </location>
</feature>
<name>A0A1M5RT82_9GAMM</name>
<keyword evidence="3 6" id="KW-0812">Transmembrane</keyword>
<feature type="transmembrane region" description="Helical" evidence="6">
    <location>
        <begin position="386"/>
        <end position="407"/>
    </location>
</feature>
<dbReference type="PANTHER" id="PTHR30250">
    <property type="entry name" value="PST FAMILY PREDICTED COLANIC ACID TRANSPORTER"/>
    <property type="match status" value="1"/>
</dbReference>
<proteinExistence type="predicted"/>
<dbReference type="AlphaFoldDB" id="A0A1M5RT82"/>
<protein>
    <submittedName>
        <fullName evidence="7">Membrane protein involved in the export of O-antigen and teichoic acid</fullName>
    </submittedName>
</protein>
<evidence type="ECO:0000256" key="4">
    <source>
        <dbReference type="ARBA" id="ARBA00022989"/>
    </source>
</evidence>
<evidence type="ECO:0000256" key="1">
    <source>
        <dbReference type="ARBA" id="ARBA00004651"/>
    </source>
</evidence>
<comment type="subcellular location">
    <subcellularLocation>
        <location evidence="1">Cell membrane</location>
        <topology evidence="1">Multi-pass membrane protein</topology>
    </subcellularLocation>
</comment>
<feature type="transmembrane region" description="Helical" evidence="6">
    <location>
        <begin position="427"/>
        <end position="452"/>
    </location>
</feature>
<evidence type="ECO:0000313" key="8">
    <source>
        <dbReference type="Proteomes" id="UP000184268"/>
    </source>
</evidence>
<evidence type="ECO:0000256" key="5">
    <source>
        <dbReference type="ARBA" id="ARBA00023136"/>
    </source>
</evidence>
<dbReference type="OrthoDB" id="9815248at2"/>
<dbReference type="Proteomes" id="UP000184268">
    <property type="component" value="Unassembled WGS sequence"/>
</dbReference>
<feature type="transmembrane region" description="Helical" evidence="6">
    <location>
        <begin position="217"/>
        <end position="236"/>
    </location>
</feature>